<proteinExistence type="predicted"/>
<dbReference type="EMBL" id="JTDO01000066">
    <property type="protein sequence ID" value="KLT71934.1"/>
    <property type="molecule type" value="Genomic_DNA"/>
</dbReference>
<feature type="region of interest" description="Disordered" evidence="1">
    <location>
        <begin position="1"/>
        <end position="21"/>
    </location>
</feature>
<comment type="caution">
    <text evidence="2">The sequence shown here is derived from an EMBL/GenBank/DDBJ whole genome shotgun (WGS) entry which is preliminary data.</text>
</comment>
<evidence type="ECO:0000256" key="1">
    <source>
        <dbReference type="SAM" id="MobiDB-lite"/>
    </source>
</evidence>
<sequence length="93" mass="9520">IDTQAPGAPTVEIKDGGDGYVNGEEAKGGVEVLITPPKDAKPGDVLEVDYDGDGKPDFTKELTPEDIAGGVTVTVPEDKIPTDGPLEVSATVT</sequence>
<dbReference type="RefSeq" id="WP_047761970.1">
    <property type="nucleotide sequence ID" value="NZ_JTDO01000066.1"/>
</dbReference>
<dbReference type="InterPro" id="IPR013783">
    <property type="entry name" value="Ig-like_fold"/>
</dbReference>
<protein>
    <submittedName>
        <fullName evidence="2">Uncharacterized protein</fullName>
    </submittedName>
</protein>
<organism evidence="2 3">
    <name type="scientific">Neisseria arctica</name>
    <dbReference type="NCBI Taxonomy" id="1470200"/>
    <lineage>
        <taxon>Bacteria</taxon>
        <taxon>Pseudomonadati</taxon>
        <taxon>Pseudomonadota</taxon>
        <taxon>Betaproteobacteria</taxon>
        <taxon>Neisseriales</taxon>
        <taxon>Neisseriaceae</taxon>
        <taxon>Neisseria</taxon>
    </lineage>
</organism>
<dbReference type="AlphaFoldDB" id="A0A0J0YP92"/>
<feature type="non-terminal residue" evidence="2">
    <location>
        <position position="93"/>
    </location>
</feature>
<gene>
    <name evidence="2" type="ORF">PL75_10970</name>
</gene>
<dbReference type="Gene3D" id="2.60.40.10">
    <property type="entry name" value="Immunoglobulins"/>
    <property type="match status" value="1"/>
</dbReference>
<evidence type="ECO:0000313" key="2">
    <source>
        <dbReference type="EMBL" id="KLT71934.1"/>
    </source>
</evidence>
<dbReference type="Proteomes" id="UP000036027">
    <property type="component" value="Unassembled WGS sequence"/>
</dbReference>
<feature type="non-terminal residue" evidence="2">
    <location>
        <position position="1"/>
    </location>
</feature>
<evidence type="ECO:0000313" key="3">
    <source>
        <dbReference type="Proteomes" id="UP000036027"/>
    </source>
</evidence>
<accession>A0A0J0YP92</accession>
<reference evidence="2 3" key="1">
    <citation type="submission" date="2014-11" db="EMBL/GenBank/DDBJ databases">
        <title>Genome of a novel goose pathogen.</title>
        <authorList>
            <person name="Hansen C.M."/>
            <person name="Hueffer K."/>
            <person name="Choi S.C."/>
        </authorList>
    </citation>
    <scope>NUCLEOTIDE SEQUENCE [LARGE SCALE GENOMIC DNA]</scope>
    <source>
        <strain evidence="2 3">KH1503</strain>
    </source>
</reference>
<keyword evidence="3" id="KW-1185">Reference proteome</keyword>
<name>A0A0J0YP92_9NEIS</name>